<dbReference type="OrthoDB" id="5654135at2"/>
<protein>
    <submittedName>
        <fullName evidence="4">Uncharacterized protein</fullName>
    </submittedName>
</protein>
<dbReference type="EMBL" id="LR699119">
    <property type="protein sequence ID" value="VVC76299.1"/>
    <property type="molecule type" value="Genomic_DNA"/>
</dbReference>
<evidence type="ECO:0000313" key="4">
    <source>
        <dbReference type="EMBL" id="VVC76299.1"/>
    </source>
</evidence>
<evidence type="ECO:0000256" key="1">
    <source>
        <dbReference type="ARBA" id="ARBA00004496"/>
    </source>
</evidence>
<feature type="region of interest" description="Disordered" evidence="3">
    <location>
        <begin position="1"/>
        <end position="22"/>
    </location>
</feature>
<keyword evidence="5" id="KW-1185">Reference proteome</keyword>
<accession>A0A5E4PH38</accession>
<sequence length="446" mass="50816">MQSDRPVIQDNDRISSSDSTAPAAAEVLIPECERLLTKLRGLRVSHSDEVDEQKILACETQLKKVIEQFYHPDLIISQRVALALCVLDILEEQPELYSSDTSQVALFKKNVTGFLQTVCNVNEILPGMRAQLKKLLQIDPYYLPNHLPPFLAPPCEGQSRKEYLHKRIQDFLVARQNGLVLTLVEGQLWSEAISKEALTFFRSGKQESWSTRKLSDVEQSLFDTYEYLHNELNEESTRELDEVQYLDVRARDALRIFIANGRLNRVVFHPDNRSQPFEIQAASTQELISHDKKGMACFVMNCRGEMYISSHVENKFHHSSFMSGGDLIFSGEIRINGNGQVEEITAYSGHYQPDIKAMYRCYAMLKHRGLDLSHCIFSLLDNKAMAREFQKRCMLDRGFEAKVKANDPSVGPILTSITNKSMKRLTESDLLAAMKVSSKVQRSQMS</sequence>
<dbReference type="KEGG" id="asip:AQUSIP_16080"/>
<keyword evidence="2" id="KW-0963">Cytoplasm</keyword>
<reference evidence="4 5" key="1">
    <citation type="submission" date="2019-08" db="EMBL/GenBank/DDBJ databases">
        <authorList>
            <person name="Guy L."/>
        </authorList>
    </citation>
    <scope>NUCLEOTIDE SEQUENCE [LARGE SCALE GENOMIC DNA]</scope>
    <source>
        <strain evidence="4 5">SGT-108</strain>
    </source>
</reference>
<dbReference type="InterPro" id="IPR044159">
    <property type="entry name" value="IQM"/>
</dbReference>
<comment type="subcellular location">
    <subcellularLocation>
        <location evidence="1">Cytoplasm</location>
    </subcellularLocation>
</comment>
<evidence type="ECO:0000313" key="5">
    <source>
        <dbReference type="Proteomes" id="UP000324194"/>
    </source>
</evidence>
<dbReference type="AlphaFoldDB" id="A0A5E4PH38"/>
<dbReference type="PANTHER" id="PTHR31250">
    <property type="entry name" value="IQ DOMAIN-CONTAINING PROTEIN IQM3"/>
    <property type="match status" value="1"/>
</dbReference>
<gene>
    <name evidence="4" type="ORF">AQUSIP_16080</name>
</gene>
<dbReference type="PANTHER" id="PTHR31250:SF27">
    <property type="entry name" value="IQ DOMAIN-CONTAINING PROTEIN IQM5"/>
    <property type="match status" value="1"/>
</dbReference>
<dbReference type="Proteomes" id="UP000324194">
    <property type="component" value="Chromosome 1"/>
</dbReference>
<organism evidence="4 5">
    <name type="scientific">Aquicella siphonis</name>
    <dbReference type="NCBI Taxonomy" id="254247"/>
    <lineage>
        <taxon>Bacteria</taxon>
        <taxon>Pseudomonadati</taxon>
        <taxon>Pseudomonadota</taxon>
        <taxon>Gammaproteobacteria</taxon>
        <taxon>Legionellales</taxon>
        <taxon>Coxiellaceae</taxon>
        <taxon>Aquicella</taxon>
    </lineage>
</organism>
<name>A0A5E4PH38_9COXI</name>
<dbReference type="GO" id="GO:0005737">
    <property type="term" value="C:cytoplasm"/>
    <property type="evidence" value="ECO:0007669"/>
    <property type="project" value="UniProtKB-SubCell"/>
</dbReference>
<evidence type="ECO:0000256" key="2">
    <source>
        <dbReference type="ARBA" id="ARBA00022490"/>
    </source>
</evidence>
<proteinExistence type="predicted"/>
<evidence type="ECO:0000256" key="3">
    <source>
        <dbReference type="SAM" id="MobiDB-lite"/>
    </source>
</evidence>
<dbReference type="RefSeq" id="WP_148339522.1">
    <property type="nucleotide sequence ID" value="NZ_LR699119.1"/>
</dbReference>